<dbReference type="SUPFAM" id="SSF57903">
    <property type="entry name" value="FYVE/PHD zinc finger"/>
    <property type="match status" value="1"/>
</dbReference>
<keyword evidence="5" id="KW-1185">Reference proteome</keyword>
<sequence>MRRLSKSARISSKNVRDFESNKGIGSFVRPCYKCSSNRDSDFMKKCWRCFRVRGHLSCLQIGDVGWGLFFVCDHCADEPAPTPRRSKRLKIPNKKNFNDEFILH</sequence>
<keyword evidence="2" id="KW-0863">Zinc-finger</keyword>
<comment type="caution">
    <text evidence="4">The sequence shown here is derived from an EMBL/GenBank/DDBJ whole genome shotgun (WGS) entry which is preliminary data.</text>
</comment>
<evidence type="ECO:0000256" key="3">
    <source>
        <dbReference type="ARBA" id="ARBA00022833"/>
    </source>
</evidence>
<keyword evidence="3" id="KW-0862">Zinc</keyword>
<dbReference type="AlphaFoldDB" id="A0A328DL52"/>
<dbReference type="GO" id="GO:0008270">
    <property type="term" value="F:zinc ion binding"/>
    <property type="evidence" value="ECO:0007669"/>
    <property type="project" value="UniProtKB-KW"/>
</dbReference>
<reference evidence="4 5" key="1">
    <citation type="submission" date="2018-06" db="EMBL/GenBank/DDBJ databases">
        <title>The Genome of Cuscuta australis (Dodder) Provides Insight into the Evolution of Plant Parasitism.</title>
        <authorList>
            <person name="Liu H."/>
        </authorList>
    </citation>
    <scope>NUCLEOTIDE SEQUENCE [LARGE SCALE GENOMIC DNA]</scope>
    <source>
        <strain evidence="5">cv. Yunnan</strain>
        <tissue evidence="4">Vines</tissue>
    </source>
</reference>
<dbReference type="Proteomes" id="UP000249390">
    <property type="component" value="Unassembled WGS sequence"/>
</dbReference>
<name>A0A328DL52_9ASTE</name>
<accession>A0A328DL52</accession>
<gene>
    <name evidence="4" type="ORF">DM860_004704</name>
</gene>
<dbReference type="InterPro" id="IPR011011">
    <property type="entry name" value="Znf_FYVE_PHD"/>
</dbReference>
<evidence type="ECO:0000256" key="1">
    <source>
        <dbReference type="ARBA" id="ARBA00022723"/>
    </source>
</evidence>
<evidence type="ECO:0000313" key="5">
    <source>
        <dbReference type="Proteomes" id="UP000249390"/>
    </source>
</evidence>
<organism evidence="4 5">
    <name type="scientific">Cuscuta australis</name>
    <dbReference type="NCBI Taxonomy" id="267555"/>
    <lineage>
        <taxon>Eukaryota</taxon>
        <taxon>Viridiplantae</taxon>
        <taxon>Streptophyta</taxon>
        <taxon>Embryophyta</taxon>
        <taxon>Tracheophyta</taxon>
        <taxon>Spermatophyta</taxon>
        <taxon>Magnoliopsida</taxon>
        <taxon>eudicotyledons</taxon>
        <taxon>Gunneridae</taxon>
        <taxon>Pentapetalae</taxon>
        <taxon>asterids</taxon>
        <taxon>lamiids</taxon>
        <taxon>Solanales</taxon>
        <taxon>Convolvulaceae</taxon>
        <taxon>Cuscuteae</taxon>
        <taxon>Cuscuta</taxon>
        <taxon>Cuscuta subgen. Grammica</taxon>
        <taxon>Cuscuta sect. Cleistogrammica</taxon>
    </lineage>
</organism>
<evidence type="ECO:0000256" key="2">
    <source>
        <dbReference type="ARBA" id="ARBA00022771"/>
    </source>
</evidence>
<evidence type="ECO:0000313" key="4">
    <source>
        <dbReference type="EMBL" id="RAL46425.1"/>
    </source>
</evidence>
<keyword evidence="1" id="KW-0479">Metal-binding</keyword>
<dbReference type="EMBL" id="NQVE01000122">
    <property type="protein sequence ID" value="RAL46425.1"/>
    <property type="molecule type" value="Genomic_DNA"/>
</dbReference>
<protein>
    <submittedName>
        <fullName evidence="4">Uncharacterized protein</fullName>
    </submittedName>
</protein>
<proteinExistence type="predicted"/>